<dbReference type="SMART" id="SM00382">
    <property type="entry name" value="AAA"/>
    <property type="match status" value="1"/>
</dbReference>
<dbReference type="PANTHER" id="PTHR42781">
    <property type="entry name" value="SPERMIDINE/PUTRESCINE IMPORT ATP-BINDING PROTEIN POTA"/>
    <property type="match status" value="1"/>
</dbReference>
<dbReference type="InterPro" id="IPR008995">
    <property type="entry name" value="Mo/tungstate-bd_C_term_dom"/>
</dbReference>
<dbReference type="PROSITE" id="PS51866">
    <property type="entry name" value="MOP"/>
    <property type="match status" value="1"/>
</dbReference>
<dbReference type="InterPro" id="IPR003439">
    <property type="entry name" value="ABC_transporter-like_ATP-bd"/>
</dbReference>
<keyword evidence="2 5" id="KW-0500">Molybdenum</keyword>
<dbReference type="PANTHER" id="PTHR42781:SF4">
    <property type="entry name" value="SPERMIDINE_PUTRESCINE IMPORT ATP-BINDING PROTEIN POTA"/>
    <property type="match status" value="1"/>
</dbReference>
<dbReference type="RefSeq" id="WP_344006535.1">
    <property type="nucleotide sequence ID" value="NZ_BAAAMY010000004.1"/>
</dbReference>
<sequence length="331" mass="34526">MSGGLHARLHVPGRLDAELDADPGSVVAVIGPNGAGKTTLLTALAGVVAAEGHVEVDGRSWTDPVVGVRERRVGWVVQGQALFPHLSARDNVAFGLRARGVRRAEAADRAQAWLDRLGVGELADRRPTRLSGGQAQRVTIARALVTEPRLLLLDEPFSGLDVGVAAALRIELARHLASYDGVTLMVTHDALDALTLADRVVVLEDGRVAQQGTPGDVAARPRTDHVARLVGLNVLRDDAGGFTAFRPQDVVVSPTEPDGSARLRWAGRVAGLTPHGDAVRVQVDTRAGAGVDLLADVTPAASAQLGLSPGAEVWVSVKATATRTYGGPGAH</sequence>
<dbReference type="Gene3D" id="2.40.50.100">
    <property type="match status" value="1"/>
</dbReference>
<protein>
    <submittedName>
        <fullName evidence="8">ABC transporter ATP-binding protein</fullName>
    </submittedName>
</protein>
<dbReference type="InterPro" id="IPR027417">
    <property type="entry name" value="P-loop_NTPase"/>
</dbReference>
<dbReference type="InterPro" id="IPR017871">
    <property type="entry name" value="ABC_transporter-like_CS"/>
</dbReference>
<dbReference type="InterPro" id="IPR050093">
    <property type="entry name" value="ABC_SmlMolc_Importer"/>
</dbReference>
<dbReference type="InterPro" id="IPR005116">
    <property type="entry name" value="Transp-assoc_OB_typ1"/>
</dbReference>
<dbReference type="Pfam" id="PF03459">
    <property type="entry name" value="TOBE"/>
    <property type="match status" value="1"/>
</dbReference>
<feature type="domain" description="ABC transporter" evidence="6">
    <location>
        <begin position="5"/>
        <end position="230"/>
    </location>
</feature>
<evidence type="ECO:0000259" key="6">
    <source>
        <dbReference type="PROSITE" id="PS50893"/>
    </source>
</evidence>
<keyword evidence="4 8" id="KW-0067">ATP-binding</keyword>
<gene>
    <name evidence="8" type="ORF">GCM10009737_19280</name>
</gene>
<dbReference type="EMBL" id="BAAAMY010000004">
    <property type="protein sequence ID" value="GAA1917995.1"/>
    <property type="molecule type" value="Genomic_DNA"/>
</dbReference>
<dbReference type="InterPro" id="IPR004606">
    <property type="entry name" value="Mop_domain"/>
</dbReference>
<dbReference type="PROSITE" id="PS00211">
    <property type="entry name" value="ABC_TRANSPORTER_1"/>
    <property type="match status" value="1"/>
</dbReference>
<evidence type="ECO:0000256" key="2">
    <source>
        <dbReference type="ARBA" id="ARBA00022505"/>
    </source>
</evidence>
<dbReference type="Pfam" id="PF00005">
    <property type="entry name" value="ABC_tran"/>
    <property type="match status" value="1"/>
</dbReference>
<evidence type="ECO:0000313" key="9">
    <source>
        <dbReference type="Proteomes" id="UP001501612"/>
    </source>
</evidence>
<dbReference type="SUPFAM" id="SSF50331">
    <property type="entry name" value="MOP-like"/>
    <property type="match status" value="1"/>
</dbReference>
<feature type="domain" description="Mop" evidence="7">
    <location>
        <begin position="258"/>
        <end position="326"/>
    </location>
</feature>
<evidence type="ECO:0000256" key="4">
    <source>
        <dbReference type="ARBA" id="ARBA00022840"/>
    </source>
</evidence>
<dbReference type="PROSITE" id="PS50893">
    <property type="entry name" value="ABC_TRANSPORTER_2"/>
    <property type="match status" value="1"/>
</dbReference>
<evidence type="ECO:0000256" key="5">
    <source>
        <dbReference type="PROSITE-ProRule" id="PRU01213"/>
    </source>
</evidence>
<evidence type="ECO:0000313" key="8">
    <source>
        <dbReference type="EMBL" id="GAA1917995.1"/>
    </source>
</evidence>
<accession>A0ABP5AQ15</accession>
<dbReference type="Gene3D" id="3.40.50.300">
    <property type="entry name" value="P-loop containing nucleotide triphosphate hydrolases"/>
    <property type="match status" value="1"/>
</dbReference>
<dbReference type="Proteomes" id="UP001501612">
    <property type="component" value="Unassembled WGS sequence"/>
</dbReference>
<evidence type="ECO:0000256" key="3">
    <source>
        <dbReference type="ARBA" id="ARBA00022741"/>
    </source>
</evidence>
<dbReference type="GO" id="GO:0005524">
    <property type="term" value="F:ATP binding"/>
    <property type="evidence" value="ECO:0007669"/>
    <property type="project" value="UniProtKB-KW"/>
</dbReference>
<reference evidence="9" key="1">
    <citation type="journal article" date="2019" name="Int. J. Syst. Evol. Microbiol.">
        <title>The Global Catalogue of Microorganisms (GCM) 10K type strain sequencing project: providing services to taxonomists for standard genome sequencing and annotation.</title>
        <authorList>
            <consortium name="The Broad Institute Genomics Platform"/>
            <consortium name="The Broad Institute Genome Sequencing Center for Infectious Disease"/>
            <person name="Wu L."/>
            <person name="Ma J."/>
        </authorList>
    </citation>
    <scope>NUCLEOTIDE SEQUENCE [LARGE SCALE GENOMIC DNA]</scope>
    <source>
        <strain evidence="9">JCM 14046</strain>
    </source>
</reference>
<comment type="caution">
    <text evidence="8">The sequence shown here is derived from an EMBL/GenBank/DDBJ whole genome shotgun (WGS) entry which is preliminary data.</text>
</comment>
<name>A0ABP5AQ15_9ACTN</name>
<evidence type="ECO:0000259" key="7">
    <source>
        <dbReference type="PROSITE" id="PS51866"/>
    </source>
</evidence>
<organism evidence="8 9">
    <name type="scientific">Nocardioides lentus</name>
    <dbReference type="NCBI Taxonomy" id="338077"/>
    <lineage>
        <taxon>Bacteria</taxon>
        <taxon>Bacillati</taxon>
        <taxon>Actinomycetota</taxon>
        <taxon>Actinomycetes</taxon>
        <taxon>Propionibacteriales</taxon>
        <taxon>Nocardioidaceae</taxon>
        <taxon>Nocardioides</taxon>
    </lineage>
</organism>
<dbReference type="SUPFAM" id="SSF52540">
    <property type="entry name" value="P-loop containing nucleoside triphosphate hydrolases"/>
    <property type="match status" value="1"/>
</dbReference>
<proteinExistence type="predicted"/>
<keyword evidence="3" id="KW-0547">Nucleotide-binding</keyword>
<dbReference type="InterPro" id="IPR003593">
    <property type="entry name" value="AAA+_ATPase"/>
</dbReference>
<keyword evidence="9" id="KW-1185">Reference proteome</keyword>
<evidence type="ECO:0000256" key="1">
    <source>
        <dbReference type="ARBA" id="ARBA00022448"/>
    </source>
</evidence>
<keyword evidence="1" id="KW-0813">Transport</keyword>